<dbReference type="Proteomes" id="UP000323886">
    <property type="component" value="Unassembled WGS sequence"/>
</dbReference>
<dbReference type="InterPro" id="IPR051698">
    <property type="entry name" value="Transposase_11-like"/>
</dbReference>
<evidence type="ECO:0000313" key="2">
    <source>
        <dbReference type="Proteomes" id="UP000323886"/>
    </source>
</evidence>
<accession>A0A5M6HN78</accession>
<proteinExistence type="predicted"/>
<name>A0A5M6HN78_9HYPH</name>
<dbReference type="AlphaFoldDB" id="A0A5M6HN78"/>
<keyword evidence="2" id="KW-1185">Reference proteome</keyword>
<comment type="caution">
    <text evidence="1">The sequence shown here is derived from an EMBL/GenBank/DDBJ whole genome shotgun (WGS) entry which is preliminary data.</text>
</comment>
<organism evidence="1 2">
    <name type="scientific">Blastochloris sulfoviridis</name>
    <dbReference type="NCBI Taxonomy" id="50712"/>
    <lineage>
        <taxon>Bacteria</taxon>
        <taxon>Pseudomonadati</taxon>
        <taxon>Pseudomonadota</taxon>
        <taxon>Alphaproteobacteria</taxon>
        <taxon>Hyphomicrobiales</taxon>
        <taxon>Blastochloridaceae</taxon>
        <taxon>Blastochloris</taxon>
    </lineage>
</organism>
<dbReference type="EMBL" id="VWPL01000033">
    <property type="protein sequence ID" value="KAA5597313.1"/>
    <property type="molecule type" value="Genomic_DNA"/>
</dbReference>
<dbReference type="PANTHER" id="PTHR30298:SF0">
    <property type="entry name" value="PROTEIN YBFL-RELATED"/>
    <property type="match status" value="1"/>
</dbReference>
<reference evidence="1 2" key="1">
    <citation type="submission" date="2019-09" db="EMBL/GenBank/DDBJ databases">
        <title>Draft Whole-Genome sequence of Blastochloris sulfoviridis DSM 729.</title>
        <authorList>
            <person name="Meyer T.E."/>
            <person name="Kyndt J.A."/>
        </authorList>
    </citation>
    <scope>NUCLEOTIDE SEQUENCE [LARGE SCALE GENOMIC DNA]</scope>
    <source>
        <strain evidence="1 2">DSM 729</strain>
    </source>
</reference>
<dbReference type="InterPro" id="IPR047647">
    <property type="entry name" value="ISAs1_transpos"/>
</dbReference>
<sequence length="137" mass="15278">MLNAAFPTAALRRAPAYTSVRGILQRIDPDELERAFRRHAEALDRSGGAGPSRFIAIDGKTLRQSFDAFHDRKAVHVLSAFAVDHQIILAHEVVEEKSNEIPAVQTLIATLGLTGRVFTLDAMHCQKNIRDCPRHRQ</sequence>
<protein>
    <submittedName>
        <fullName evidence="1">ISAs1 family transposase</fullName>
    </submittedName>
</protein>
<dbReference type="NCBIfam" id="NF033564">
    <property type="entry name" value="transpos_ISAs1"/>
    <property type="match status" value="1"/>
</dbReference>
<evidence type="ECO:0000313" key="1">
    <source>
        <dbReference type="EMBL" id="KAA5597313.1"/>
    </source>
</evidence>
<gene>
    <name evidence="1" type="ORF">F1193_14230</name>
</gene>
<dbReference type="OrthoDB" id="8001376at2"/>
<dbReference type="PANTHER" id="PTHR30298">
    <property type="entry name" value="H REPEAT-ASSOCIATED PREDICTED TRANSPOSASE"/>
    <property type="match status" value="1"/>
</dbReference>